<protein>
    <submittedName>
        <fullName evidence="3">Alpha/beta hydrolase</fullName>
    </submittedName>
</protein>
<dbReference type="EMBL" id="RCXO01000013">
    <property type="protein sequence ID" value="RYT80144.1"/>
    <property type="molecule type" value="Genomic_DNA"/>
</dbReference>
<comment type="caution">
    <text evidence="3">The sequence shown here is derived from an EMBL/GenBank/DDBJ whole genome shotgun (WGS) entry which is preliminary data.</text>
</comment>
<accession>A0A3E4KRU8</accession>
<keyword evidence="3" id="KW-0378">Hydrolase</keyword>
<dbReference type="GO" id="GO:0016787">
    <property type="term" value="F:hydrolase activity"/>
    <property type="evidence" value="ECO:0007669"/>
    <property type="project" value="UniProtKB-KW"/>
</dbReference>
<dbReference type="InterPro" id="IPR029058">
    <property type="entry name" value="AB_hydrolase_fold"/>
</dbReference>
<dbReference type="PANTHER" id="PTHR22946">
    <property type="entry name" value="DIENELACTONE HYDROLASE DOMAIN-CONTAINING PROTEIN-RELATED"/>
    <property type="match status" value="1"/>
</dbReference>
<evidence type="ECO:0000313" key="3">
    <source>
        <dbReference type="EMBL" id="RYT80144.1"/>
    </source>
</evidence>
<evidence type="ECO:0000256" key="1">
    <source>
        <dbReference type="ARBA" id="ARBA00038115"/>
    </source>
</evidence>
<comment type="similarity">
    <text evidence="1">Belongs to the AB hydrolase superfamily. FUS2 hydrolase family.</text>
</comment>
<feature type="domain" description="AB hydrolase-1" evidence="2">
    <location>
        <begin position="141"/>
        <end position="251"/>
    </location>
</feature>
<dbReference type="InterPro" id="IPR050261">
    <property type="entry name" value="FrsA_esterase"/>
</dbReference>
<dbReference type="Pfam" id="PF00561">
    <property type="entry name" value="Abhydrolase_1"/>
    <property type="match status" value="1"/>
</dbReference>
<proteinExistence type="inferred from homology"/>
<evidence type="ECO:0000313" key="4">
    <source>
        <dbReference type="Proteomes" id="UP000291191"/>
    </source>
</evidence>
<dbReference type="InterPro" id="IPR000073">
    <property type="entry name" value="AB_hydrolase_1"/>
</dbReference>
<dbReference type="Gene3D" id="3.40.50.1820">
    <property type="entry name" value="alpha/beta hydrolase"/>
    <property type="match status" value="1"/>
</dbReference>
<dbReference type="SUPFAM" id="SSF53474">
    <property type="entry name" value="alpha/beta-Hydrolases"/>
    <property type="match status" value="1"/>
</dbReference>
<name>A0A3E4KRU8_9BACE</name>
<gene>
    <name evidence="3" type="ORF">EAJ06_11340</name>
</gene>
<sequence>MNYTDNFMKKNIVILFLLIAGWGYAQKPAYLASKFTNGLRDFFVYYDSCFEARHHLPGLFPWLEKDRVEIKEIVRKSLAIKEEWIPVIKTRINGVTRNRDFIVQHLQSVSWNNCYGAAHLYIPSNNDADKGLPVVLLACGHGNNGKLYPAYRKMAEYLASSGIAVLVPDNIGQGERHFMGHYSAPGVFECGLTVQGLIVMETIGWLNWIRKQRNFNIEKIAVCGNSGGGALGLFLASVVPEKFSVLISSGYPSTFEYVARKEKRHCHCNIVPGIIGKVEMWQVLGCFAPKPMYLLQGKSDEFFPVDIFYRVCRQVGDVYHESKVSVNFKADVFNGTHDWDDTRILGIAQYLCRQFDTFCKQWDEFMGSTRLIASDCYDKWPINALDINKLAEQISGNKIKANKLRDVFPPFHIPIEKSEVNYRLPRGDCGEIFAQFNAFLGL</sequence>
<dbReference type="Proteomes" id="UP000291191">
    <property type="component" value="Unassembled WGS sequence"/>
</dbReference>
<dbReference type="AlphaFoldDB" id="A0A3E4KRU8"/>
<keyword evidence="4" id="KW-1185">Reference proteome</keyword>
<evidence type="ECO:0000259" key="2">
    <source>
        <dbReference type="Pfam" id="PF00561"/>
    </source>
</evidence>
<organism evidence="3 4">
    <name type="scientific">Bacteroides intestinalis</name>
    <dbReference type="NCBI Taxonomy" id="329854"/>
    <lineage>
        <taxon>Bacteria</taxon>
        <taxon>Pseudomonadati</taxon>
        <taxon>Bacteroidota</taxon>
        <taxon>Bacteroidia</taxon>
        <taxon>Bacteroidales</taxon>
        <taxon>Bacteroidaceae</taxon>
        <taxon>Bacteroides</taxon>
    </lineage>
</organism>
<reference evidence="3 4" key="1">
    <citation type="journal article" date="2019" name="Science, e1252229">
        <title>Invertible promoters mediate bacterial phase variation, antibiotic resistance, and host adaptation in the gut.</title>
        <authorList>
            <person name="Jiang X."/>
            <person name="Hall A.B."/>
            <person name="Arthur T.D."/>
            <person name="Plichta D.R."/>
            <person name="Covington C.T."/>
            <person name="Poyet M."/>
            <person name="Crothers J."/>
            <person name="Moses P.L."/>
            <person name="Tolonen A.C."/>
            <person name="Vlamakis H."/>
            <person name="Alm E.J."/>
            <person name="Xavier R.J."/>
        </authorList>
    </citation>
    <scope>NUCLEOTIDE SEQUENCE [LARGE SCALE GENOMIC DNA]</scope>
    <source>
        <strain evidence="4">bf_0095</strain>
    </source>
</reference>